<proteinExistence type="predicted"/>
<dbReference type="EnsemblPlants" id="KRH18594">
    <property type="protein sequence ID" value="KRH18594"/>
    <property type="gene ID" value="GLYMA_13G070200"/>
</dbReference>
<reference evidence="2" key="3">
    <citation type="submission" date="2018-07" db="EMBL/GenBank/DDBJ databases">
        <title>WGS assembly of Glycine max.</title>
        <authorList>
            <person name="Schmutz J."/>
            <person name="Cannon S."/>
            <person name="Schlueter J."/>
            <person name="Ma J."/>
            <person name="Mitros T."/>
            <person name="Nelson W."/>
            <person name="Hyten D."/>
            <person name="Song Q."/>
            <person name="Thelen J."/>
            <person name="Cheng J."/>
            <person name="Xu D."/>
            <person name="Hellsten U."/>
            <person name="May G."/>
            <person name="Yu Y."/>
            <person name="Sakurai T."/>
            <person name="Umezawa T."/>
            <person name="Bhattacharyya M."/>
            <person name="Sandhu D."/>
            <person name="Valliyodan B."/>
            <person name="Lindquist E."/>
            <person name="Peto M."/>
            <person name="Grant D."/>
            <person name="Shu S."/>
            <person name="Goodstein D."/>
            <person name="Barry K."/>
            <person name="Futrell-Griggs M."/>
            <person name="Abernathy B."/>
            <person name="Du J."/>
            <person name="Tian Z."/>
            <person name="Zhu L."/>
            <person name="Gill N."/>
            <person name="Joshi T."/>
            <person name="Libault M."/>
            <person name="Sethuraman A."/>
            <person name="Zhang X."/>
            <person name="Shinozaki K."/>
            <person name="Nguyen H."/>
            <person name="Wing R."/>
            <person name="Cregan P."/>
            <person name="Specht J."/>
            <person name="Grimwood J."/>
            <person name="Rokhsar D."/>
            <person name="Stacey G."/>
            <person name="Shoemaker R."/>
            <person name="Jackson S."/>
        </authorList>
    </citation>
    <scope>NUCLEOTIDE SEQUENCE</scope>
    <source>
        <tissue evidence="2">Callus</tissue>
    </source>
</reference>
<dbReference type="STRING" id="3847.K7LXC0"/>
<dbReference type="AlphaFoldDB" id="K7LXC0"/>
<dbReference type="InterPro" id="IPR036397">
    <property type="entry name" value="RNaseH_sf"/>
</dbReference>
<dbReference type="PANTHER" id="PTHR46387:SF40">
    <property type="entry name" value="POLYNUCLEOTIDYL TRANSFERASE, RIBONUCLEASE H-LIKE SUPERFAMILY PROTEIN"/>
    <property type="match status" value="1"/>
</dbReference>
<dbReference type="InterPro" id="IPR012337">
    <property type="entry name" value="RNaseH-like_sf"/>
</dbReference>
<dbReference type="GO" id="GO:0003676">
    <property type="term" value="F:nucleic acid binding"/>
    <property type="evidence" value="ECO:0007669"/>
    <property type="project" value="InterPro"/>
</dbReference>
<evidence type="ECO:0000313" key="4">
    <source>
        <dbReference type="Proteomes" id="UP000008827"/>
    </source>
</evidence>
<reference evidence="2 3" key="1">
    <citation type="journal article" date="2010" name="Nature">
        <title>Genome sequence of the palaeopolyploid soybean.</title>
        <authorList>
            <person name="Schmutz J."/>
            <person name="Cannon S.B."/>
            <person name="Schlueter J."/>
            <person name="Ma J."/>
            <person name="Mitros T."/>
            <person name="Nelson W."/>
            <person name="Hyten D.L."/>
            <person name="Song Q."/>
            <person name="Thelen J.J."/>
            <person name="Cheng J."/>
            <person name="Xu D."/>
            <person name="Hellsten U."/>
            <person name="May G.D."/>
            <person name="Yu Y."/>
            <person name="Sakurai T."/>
            <person name="Umezawa T."/>
            <person name="Bhattacharyya M.K."/>
            <person name="Sandhu D."/>
            <person name="Valliyodan B."/>
            <person name="Lindquist E."/>
            <person name="Peto M."/>
            <person name="Grant D."/>
            <person name="Shu S."/>
            <person name="Goodstein D."/>
            <person name="Barry K."/>
            <person name="Futrell-Griggs M."/>
            <person name="Abernathy B."/>
            <person name="Du J."/>
            <person name="Tian Z."/>
            <person name="Zhu L."/>
            <person name="Gill N."/>
            <person name="Joshi T."/>
            <person name="Libault M."/>
            <person name="Sethuraman A."/>
            <person name="Zhang X.-C."/>
            <person name="Shinozaki K."/>
            <person name="Nguyen H.T."/>
            <person name="Wing R.A."/>
            <person name="Cregan P."/>
            <person name="Specht J."/>
            <person name="Grimwood J."/>
            <person name="Rokhsar D."/>
            <person name="Stacey G."/>
            <person name="Shoemaker R.C."/>
            <person name="Jackson S.A."/>
        </authorList>
    </citation>
    <scope>NUCLEOTIDE SEQUENCE [LARGE SCALE GENOMIC DNA]</scope>
    <source>
        <strain evidence="3">cv. Williams 82</strain>
        <tissue evidence="2">Callus</tissue>
    </source>
</reference>
<protein>
    <recommendedName>
        <fullName evidence="1">RNase H type-1 domain-containing protein</fullName>
    </recommendedName>
</protein>
<dbReference type="ExpressionAtlas" id="K7LXC0">
    <property type="expression patterns" value="baseline and differential"/>
</dbReference>
<organism evidence="3">
    <name type="scientific">Glycine max</name>
    <name type="common">Soybean</name>
    <name type="synonym">Glycine hispida</name>
    <dbReference type="NCBI Taxonomy" id="3847"/>
    <lineage>
        <taxon>Eukaryota</taxon>
        <taxon>Viridiplantae</taxon>
        <taxon>Streptophyta</taxon>
        <taxon>Embryophyta</taxon>
        <taxon>Tracheophyta</taxon>
        <taxon>Spermatophyta</taxon>
        <taxon>Magnoliopsida</taxon>
        <taxon>eudicotyledons</taxon>
        <taxon>Gunneridae</taxon>
        <taxon>Pentapetalae</taxon>
        <taxon>rosids</taxon>
        <taxon>fabids</taxon>
        <taxon>Fabales</taxon>
        <taxon>Fabaceae</taxon>
        <taxon>Papilionoideae</taxon>
        <taxon>50 kb inversion clade</taxon>
        <taxon>NPAAA clade</taxon>
        <taxon>indigoferoid/millettioid clade</taxon>
        <taxon>Phaseoleae</taxon>
        <taxon>Glycine</taxon>
        <taxon>Glycine subgen. Soja</taxon>
    </lineage>
</organism>
<dbReference type="Gramene" id="KRH18596">
    <property type="protein sequence ID" value="KRH18596"/>
    <property type="gene ID" value="GLYMA_13G070200"/>
</dbReference>
<dbReference type="KEGG" id="gmx:100796237"/>
<dbReference type="EMBL" id="CM000846">
    <property type="protein sequence ID" value="KRH18594.1"/>
    <property type="molecule type" value="Genomic_DNA"/>
</dbReference>
<name>K7LXC0_SOYBN</name>
<dbReference type="SUPFAM" id="SSF53098">
    <property type="entry name" value="Ribonuclease H-like"/>
    <property type="match status" value="1"/>
</dbReference>
<evidence type="ECO:0000259" key="1">
    <source>
        <dbReference type="PROSITE" id="PS50879"/>
    </source>
</evidence>
<dbReference type="EnsemblPlants" id="KRH18595">
    <property type="protein sequence ID" value="KRH18595"/>
    <property type="gene ID" value="GLYMA_13G070200"/>
</dbReference>
<dbReference type="eggNOG" id="ENOG502S89Z">
    <property type="taxonomic scope" value="Eukaryota"/>
</dbReference>
<dbReference type="Pfam" id="PF13456">
    <property type="entry name" value="RVT_3"/>
    <property type="match status" value="1"/>
</dbReference>
<reference evidence="3" key="2">
    <citation type="submission" date="2018-02" db="UniProtKB">
        <authorList>
            <consortium name="EnsemblPlants"/>
        </authorList>
    </citation>
    <scope>IDENTIFICATION</scope>
    <source>
        <strain evidence="3">Williams 82</strain>
    </source>
</reference>
<dbReference type="CDD" id="cd09279">
    <property type="entry name" value="RNase_HI_like"/>
    <property type="match status" value="1"/>
</dbReference>
<dbReference type="PaxDb" id="3847-GLYMA13G04491.2"/>
<dbReference type="GeneID" id="100796237"/>
<accession>K7LXC0</accession>
<dbReference type="RefSeq" id="XP_003543447.1">
    <property type="nucleotide sequence ID" value="XM_003543399.3"/>
</dbReference>
<dbReference type="PANTHER" id="PTHR46387">
    <property type="entry name" value="POLYNUCLEOTIDYL TRANSFERASE, RIBONUCLEASE H-LIKE SUPERFAMILY PROTEIN"/>
    <property type="match status" value="1"/>
</dbReference>
<dbReference type="RefSeq" id="XP_014620807.1">
    <property type="nucleotide sequence ID" value="XM_014765321.2"/>
</dbReference>
<dbReference type="Gramene" id="KRH18594">
    <property type="protein sequence ID" value="KRH18594"/>
    <property type="gene ID" value="GLYMA_13G070200"/>
</dbReference>
<dbReference type="SMR" id="K7LXC0"/>
<dbReference type="OMA" id="CPYQDPY"/>
<feature type="domain" description="RNase H type-1" evidence="1">
    <location>
        <begin position="141"/>
        <end position="270"/>
    </location>
</feature>
<evidence type="ECO:0000313" key="2">
    <source>
        <dbReference type="EMBL" id="KRH18594.1"/>
    </source>
</evidence>
<dbReference type="HOGENOM" id="CLU_052573_1_0_1"/>
<keyword evidence="4" id="KW-1185">Reference proteome</keyword>
<dbReference type="Gene3D" id="3.30.420.10">
    <property type="entry name" value="Ribonuclease H-like superfamily/Ribonuclease H"/>
    <property type="match status" value="1"/>
</dbReference>
<dbReference type="FunFam" id="3.30.420.10:FF:000076">
    <property type="entry name" value="RBR-type E3 ubiquitin transferase"/>
    <property type="match status" value="1"/>
</dbReference>
<gene>
    <name evidence="3" type="primary">LOC100796237</name>
    <name evidence="2" type="ORF">GLYMA_13G070200</name>
</gene>
<dbReference type="GO" id="GO:0004523">
    <property type="term" value="F:RNA-DNA hybrid ribonuclease activity"/>
    <property type="evidence" value="ECO:0007669"/>
    <property type="project" value="InterPro"/>
</dbReference>
<dbReference type="EMBL" id="CM000846">
    <property type="protein sequence ID" value="KRH18595.1"/>
    <property type="molecule type" value="Genomic_DNA"/>
</dbReference>
<dbReference type="Proteomes" id="UP000008827">
    <property type="component" value="Chromosome 13"/>
</dbReference>
<dbReference type="EnsemblPlants" id="KRH18596">
    <property type="protein sequence ID" value="KRH18596"/>
    <property type="gene ID" value="GLYMA_13G070200"/>
</dbReference>
<dbReference type="EMBL" id="CM000846">
    <property type="protein sequence ID" value="KRH18596.1"/>
    <property type="molecule type" value="Genomic_DNA"/>
</dbReference>
<dbReference type="PROSITE" id="PS50879">
    <property type="entry name" value="RNASE_H_1"/>
    <property type="match status" value="1"/>
</dbReference>
<sequence length="283" mass="30659">MAEEKDAFYVVRKGDVVGIYKSFSDIQPLLASSVSSDPVSIYKGYSLPQKTEEYLVSHGLKGAPYSISAADVNEGLFGRLVACPYQDPYSSGGRAFNVSSSSRNLQGAIQFDTGKLAGSFSYPPNSLRNHTLGGSQAEWSSCLSCTLHFDGASKGNPGPAGAGAILHDGSKVYRLREGVGIQTNNVAEYRSLILGLKHALKKGYKHIIVQGDSLLVCNQIQGLWKIKNQNMGTLCAEAKELKDKFLSFKISHIPREYNSEADAQANLAINLRACEVQEDCQLL</sequence>
<evidence type="ECO:0000313" key="3">
    <source>
        <dbReference type="EnsemblPlants" id="KRH18596"/>
    </source>
</evidence>
<dbReference type="Gramene" id="KRH18595">
    <property type="protein sequence ID" value="KRH18595"/>
    <property type="gene ID" value="GLYMA_13G070200"/>
</dbReference>
<dbReference type="InterPro" id="IPR002156">
    <property type="entry name" value="RNaseH_domain"/>
</dbReference>